<feature type="signal peptide" evidence="7">
    <location>
        <begin position="1"/>
        <end position="18"/>
    </location>
</feature>
<comment type="catalytic activity">
    <reaction evidence="1">
        <text>ATP + protein L-histidine = ADP + protein N-phospho-L-histidine.</text>
        <dbReference type="EC" id="2.7.13.3"/>
    </reaction>
</comment>
<feature type="transmembrane region" description="Helical" evidence="6">
    <location>
        <begin position="372"/>
        <end position="394"/>
    </location>
</feature>
<keyword evidence="6" id="KW-0472">Membrane</keyword>
<keyword evidence="3" id="KW-0597">Phosphoprotein</keyword>
<dbReference type="PRINTS" id="PR00344">
    <property type="entry name" value="BCTRLSENSOR"/>
</dbReference>
<sequence length="772" mass="84269">MLWAIWLCACLCLNPVQAAVVDVGDAQWSSQLTGQSRLFNDRSASMNAAQVARLPDGPGGFVGIEELDGSGKPDPAPWWIRVHLSNTGDTTQRLHLILSPGSVFHSAKFYVLNDGQWTSPKRPASPAGEKAAERYHSQAFTLAPGQDQVVLIRTTGVAPVQLAPYLYSDAKFRAYLERSAIWDGLLFGGLLALAWSALILALFSRSRGFLLLAALSFVTLLAEVLRRGYGQQHMLAAMGEWAYRTPLILGQLIILLFIVFVLEIARAEKVRLPLRRLLAAWAAYYIGLMVVSAFGNVYHVYWVTGFVRPFFSLTLLAIAILFIKRNAPTRKLMLAVAAFSLARASLLALEVNGALPEYVASLSMGTLWVNPVVALAGLFINLTLLAGWVAHVGVQRRTALEKISRLQREENERLALEVARQTKALNQALEYAGEKNRQQAQIVSYVSHDLRAPLATIMGYSRLIEQTADPRQKGLLDAITRSVDYQMALIDDILGYAAAELKPLALKPHAIDLPDYLDELVQHAVALSRQQNNRFIAHAPGRIPRTICTDGRRLRQVLLNLLSNAAKFTRAGTIRLDLIATRSDAGWRLRFTVSDSGVGIDAHGQTQIFEEFRQLDPDSAGVGLGLYIAQSILQTMGGQLSLDSSAGNGSAFSFEIEVKPVGDEVAAWSAPRLLPANHPADRTAAPARPASASMEAAEPEPVAAMPPPHVRSELALMAKNGQLSDIESWLESTLPHYPGCRSYFQAIQDAIGRLDLDAVERLALAHPASPAA</sequence>
<dbReference type="Proteomes" id="UP000246145">
    <property type="component" value="Unassembled WGS sequence"/>
</dbReference>
<dbReference type="EC" id="2.7.13.3" evidence="2"/>
<accession>A0A2U1CK83</accession>
<keyword evidence="6" id="KW-0812">Transmembrane</keyword>
<dbReference type="PROSITE" id="PS50109">
    <property type="entry name" value="HIS_KIN"/>
    <property type="match status" value="1"/>
</dbReference>
<evidence type="ECO:0000256" key="3">
    <source>
        <dbReference type="ARBA" id="ARBA00022553"/>
    </source>
</evidence>
<reference evidence="9 10" key="1">
    <citation type="submission" date="2018-04" db="EMBL/GenBank/DDBJ databases">
        <title>Genomic Encyclopedia of Type Strains, Phase IV (KMG-IV): sequencing the most valuable type-strain genomes for metagenomic binning, comparative biology and taxonomic classification.</title>
        <authorList>
            <person name="Goeker M."/>
        </authorList>
    </citation>
    <scope>NUCLEOTIDE SEQUENCE [LARGE SCALE GENOMIC DNA]</scope>
    <source>
        <strain evidence="9 10">DSM 10065</strain>
    </source>
</reference>
<dbReference type="InterPro" id="IPR011623">
    <property type="entry name" value="7TMR_DISM_rcpt_extracell_dom1"/>
</dbReference>
<dbReference type="InterPro" id="IPR005467">
    <property type="entry name" value="His_kinase_dom"/>
</dbReference>
<dbReference type="Gene3D" id="2.60.40.2380">
    <property type="match status" value="1"/>
</dbReference>
<dbReference type="Gene3D" id="3.30.565.10">
    <property type="entry name" value="Histidine kinase-like ATPase, C-terminal domain"/>
    <property type="match status" value="1"/>
</dbReference>
<dbReference type="InterPro" id="IPR004358">
    <property type="entry name" value="Sig_transdc_His_kin-like_C"/>
</dbReference>
<dbReference type="GO" id="GO:0000155">
    <property type="term" value="F:phosphorelay sensor kinase activity"/>
    <property type="evidence" value="ECO:0007669"/>
    <property type="project" value="InterPro"/>
</dbReference>
<evidence type="ECO:0000256" key="5">
    <source>
        <dbReference type="ARBA" id="ARBA00022777"/>
    </source>
</evidence>
<dbReference type="EMBL" id="QEKO01000004">
    <property type="protein sequence ID" value="PVY61427.1"/>
    <property type="molecule type" value="Genomic_DNA"/>
</dbReference>
<evidence type="ECO:0000256" key="6">
    <source>
        <dbReference type="SAM" id="Phobius"/>
    </source>
</evidence>
<dbReference type="Pfam" id="PF02518">
    <property type="entry name" value="HATPase_c"/>
    <property type="match status" value="1"/>
</dbReference>
<evidence type="ECO:0000313" key="9">
    <source>
        <dbReference type="EMBL" id="PVY61427.1"/>
    </source>
</evidence>
<feature type="transmembrane region" description="Helical" evidence="6">
    <location>
        <begin position="300"/>
        <end position="323"/>
    </location>
</feature>
<dbReference type="SMART" id="SM00387">
    <property type="entry name" value="HATPase_c"/>
    <property type="match status" value="1"/>
</dbReference>
<keyword evidence="5 9" id="KW-0418">Kinase</keyword>
<feature type="transmembrane region" description="Helical" evidence="6">
    <location>
        <begin position="241"/>
        <end position="265"/>
    </location>
</feature>
<feature type="transmembrane region" description="Helical" evidence="6">
    <location>
        <begin position="209"/>
        <end position="229"/>
    </location>
</feature>
<keyword evidence="10" id="KW-1185">Reference proteome</keyword>
<feature type="transmembrane region" description="Helical" evidence="6">
    <location>
        <begin position="277"/>
        <end position="294"/>
    </location>
</feature>
<evidence type="ECO:0000259" key="8">
    <source>
        <dbReference type="PROSITE" id="PS50109"/>
    </source>
</evidence>
<keyword evidence="7" id="KW-0732">Signal</keyword>
<dbReference type="InterPro" id="IPR003661">
    <property type="entry name" value="HisK_dim/P_dom"/>
</dbReference>
<dbReference type="InterPro" id="IPR011622">
    <property type="entry name" value="7TMR_DISM_rcpt_extracell_dom2"/>
</dbReference>
<dbReference type="Gene3D" id="1.10.287.130">
    <property type="match status" value="1"/>
</dbReference>
<evidence type="ECO:0000256" key="1">
    <source>
        <dbReference type="ARBA" id="ARBA00000085"/>
    </source>
</evidence>
<evidence type="ECO:0000313" key="10">
    <source>
        <dbReference type="Proteomes" id="UP000246145"/>
    </source>
</evidence>
<dbReference type="STRING" id="1231391.GCA_000308195_01731"/>
<dbReference type="PANTHER" id="PTHR43047">
    <property type="entry name" value="TWO-COMPONENT HISTIDINE PROTEIN KINASE"/>
    <property type="match status" value="1"/>
</dbReference>
<dbReference type="PANTHER" id="PTHR43047:SF64">
    <property type="entry name" value="HISTIDINE KINASE CONTAINING CHEY-HOMOLOGOUS RECEIVER DOMAIN AND PAS DOMAIN-RELATED"/>
    <property type="match status" value="1"/>
</dbReference>
<dbReference type="RefSeq" id="WP_165832603.1">
    <property type="nucleotide sequence ID" value="NZ_JACCEX010000004.1"/>
</dbReference>
<evidence type="ECO:0000256" key="2">
    <source>
        <dbReference type="ARBA" id="ARBA00012438"/>
    </source>
</evidence>
<feature type="chain" id="PRO_5015631795" description="histidine kinase" evidence="7">
    <location>
        <begin position="19"/>
        <end position="772"/>
    </location>
</feature>
<dbReference type="SUPFAM" id="SSF55874">
    <property type="entry name" value="ATPase domain of HSP90 chaperone/DNA topoisomerase II/histidine kinase"/>
    <property type="match status" value="1"/>
</dbReference>
<evidence type="ECO:0000256" key="7">
    <source>
        <dbReference type="SAM" id="SignalP"/>
    </source>
</evidence>
<dbReference type="AlphaFoldDB" id="A0A2U1CK83"/>
<name>A0A2U1CK83_9BURK</name>
<gene>
    <name evidence="9" type="ORF">C7440_2979</name>
</gene>
<keyword evidence="4" id="KW-0808">Transferase</keyword>
<dbReference type="SUPFAM" id="SSF47384">
    <property type="entry name" value="Homodimeric domain of signal transducing histidine kinase"/>
    <property type="match status" value="1"/>
</dbReference>
<evidence type="ECO:0000256" key="4">
    <source>
        <dbReference type="ARBA" id="ARBA00022679"/>
    </source>
</evidence>
<dbReference type="CDD" id="cd00082">
    <property type="entry name" value="HisKA"/>
    <property type="match status" value="1"/>
</dbReference>
<dbReference type="Pfam" id="PF00512">
    <property type="entry name" value="HisKA"/>
    <property type="match status" value="1"/>
</dbReference>
<keyword evidence="6" id="KW-1133">Transmembrane helix</keyword>
<dbReference type="SMART" id="SM00388">
    <property type="entry name" value="HisKA"/>
    <property type="match status" value="1"/>
</dbReference>
<proteinExistence type="predicted"/>
<organism evidence="9 10">
    <name type="scientific">Pusillimonas noertemannii</name>
    <dbReference type="NCBI Taxonomy" id="305977"/>
    <lineage>
        <taxon>Bacteria</taxon>
        <taxon>Pseudomonadati</taxon>
        <taxon>Pseudomonadota</taxon>
        <taxon>Betaproteobacteria</taxon>
        <taxon>Burkholderiales</taxon>
        <taxon>Alcaligenaceae</taxon>
        <taxon>Pusillimonas</taxon>
    </lineage>
</organism>
<dbReference type="InterPro" id="IPR036097">
    <property type="entry name" value="HisK_dim/P_sf"/>
</dbReference>
<dbReference type="Pfam" id="PF07695">
    <property type="entry name" value="7TMR-DISM_7TM"/>
    <property type="match status" value="1"/>
</dbReference>
<dbReference type="Pfam" id="PF07696">
    <property type="entry name" value="7TMR-DISMED2"/>
    <property type="match status" value="1"/>
</dbReference>
<feature type="domain" description="Histidine kinase" evidence="8">
    <location>
        <begin position="445"/>
        <end position="660"/>
    </location>
</feature>
<protein>
    <recommendedName>
        <fullName evidence="2">histidine kinase</fullName>
        <ecNumber evidence="2">2.7.13.3</ecNumber>
    </recommendedName>
</protein>
<dbReference type="InterPro" id="IPR003594">
    <property type="entry name" value="HATPase_dom"/>
</dbReference>
<feature type="transmembrane region" description="Helical" evidence="6">
    <location>
        <begin position="180"/>
        <end position="202"/>
    </location>
</feature>
<comment type="caution">
    <text evidence="9">The sequence shown here is derived from an EMBL/GenBank/DDBJ whole genome shotgun (WGS) entry which is preliminary data.</text>
</comment>
<dbReference type="InterPro" id="IPR036890">
    <property type="entry name" value="HATPase_C_sf"/>
</dbReference>